<organism evidence="1 2">
    <name type="scientific">Stutzerimonas kirkiae</name>
    <dbReference type="NCBI Taxonomy" id="2211392"/>
    <lineage>
        <taxon>Bacteria</taxon>
        <taxon>Pseudomonadati</taxon>
        <taxon>Pseudomonadota</taxon>
        <taxon>Gammaproteobacteria</taxon>
        <taxon>Pseudomonadales</taxon>
        <taxon>Pseudomonadaceae</taxon>
        <taxon>Stutzerimonas</taxon>
    </lineage>
</organism>
<dbReference type="SUPFAM" id="SSF46785">
    <property type="entry name" value="Winged helix' DNA-binding domain"/>
    <property type="match status" value="1"/>
</dbReference>
<dbReference type="Gene3D" id="1.10.10.10">
    <property type="entry name" value="Winged helix-like DNA-binding domain superfamily/Winged helix DNA-binding domain"/>
    <property type="match status" value="1"/>
</dbReference>
<evidence type="ECO:0000313" key="1">
    <source>
        <dbReference type="EMBL" id="TBU97772.1"/>
    </source>
</evidence>
<comment type="caution">
    <text evidence="1">The sequence shown here is derived from an EMBL/GenBank/DDBJ whole genome shotgun (WGS) entry which is preliminary data.</text>
</comment>
<gene>
    <name evidence="1" type="ORF">DNJ96_07935</name>
</gene>
<sequence length="109" mass="12132">MIFQNTPNHALRQLLNEAGLKVSLPRLKVLALFRDHALASDGLSCKELHSLLVETGTPVSLLCVRQMLPRLCNSNLLTCDNDKTYRLNSEVLAEVADQPQPERRLVANA</sequence>
<dbReference type="Proteomes" id="UP000292639">
    <property type="component" value="Unassembled WGS sequence"/>
</dbReference>
<dbReference type="EMBL" id="QJUP01000008">
    <property type="protein sequence ID" value="TBU97772.1"/>
    <property type="molecule type" value="Genomic_DNA"/>
</dbReference>
<name>A0A4Q9RAM5_9GAMM</name>
<keyword evidence="2" id="KW-1185">Reference proteome</keyword>
<dbReference type="InterPro" id="IPR036390">
    <property type="entry name" value="WH_DNA-bd_sf"/>
</dbReference>
<dbReference type="InterPro" id="IPR036388">
    <property type="entry name" value="WH-like_DNA-bd_sf"/>
</dbReference>
<proteinExistence type="predicted"/>
<accession>A0A4Q9RAM5</accession>
<dbReference type="OrthoDB" id="6985415at2"/>
<reference evidence="1 2" key="1">
    <citation type="submission" date="2018-06" db="EMBL/GenBank/DDBJ databases">
        <title>Three novel Pseudomonas species isolated from symptomatic oak.</title>
        <authorList>
            <person name="Bueno-Gonzalez V."/>
            <person name="Brady C."/>
        </authorList>
    </citation>
    <scope>NUCLEOTIDE SEQUENCE [LARGE SCALE GENOMIC DNA]</scope>
    <source>
        <strain evidence="1 2">P17C</strain>
    </source>
</reference>
<evidence type="ECO:0000313" key="2">
    <source>
        <dbReference type="Proteomes" id="UP000292639"/>
    </source>
</evidence>
<dbReference type="RefSeq" id="WP_131183470.1">
    <property type="nucleotide sequence ID" value="NZ_QJUO01000004.1"/>
</dbReference>
<dbReference type="AlphaFoldDB" id="A0A4Q9RAM5"/>
<protein>
    <submittedName>
        <fullName evidence="1">Transcriptional repressor</fullName>
    </submittedName>
</protein>